<evidence type="ECO:0000313" key="3">
    <source>
        <dbReference type="Proteomes" id="UP000831327"/>
    </source>
</evidence>
<keyword evidence="3" id="KW-1185">Reference proteome</keyword>
<dbReference type="EMBL" id="AP025637">
    <property type="protein sequence ID" value="BDG70773.1"/>
    <property type="molecule type" value="Genomic_DNA"/>
</dbReference>
<reference evidence="2 3" key="1">
    <citation type="journal article" date="2016" name="Microbes Environ.">
        <title>Phylogenetically diverse aerobic anoxygenic phototrophic bacteria isolated from epilithic biofilms in Tama river, Japan.</title>
        <authorList>
            <person name="Hirose S."/>
            <person name="Matsuura K."/>
            <person name="Haruta S."/>
        </authorList>
    </citation>
    <scope>NUCLEOTIDE SEQUENCE [LARGE SCALE GENOMIC DNA]</scope>
    <source>
        <strain evidence="2 3">S08</strain>
    </source>
</reference>
<dbReference type="CDD" id="cd02440">
    <property type="entry name" value="AdoMet_MTases"/>
    <property type="match status" value="1"/>
</dbReference>
<name>A0ABN6NZC0_9PROT</name>
<dbReference type="InterPro" id="IPR050508">
    <property type="entry name" value="Methyltransf_Superfamily"/>
</dbReference>
<gene>
    <name evidence="2" type="ORF">Rmf_07020</name>
</gene>
<protein>
    <recommendedName>
        <fullName evidence="1">Methyltransferase domain-containing protein</fullName>
    </recommendedName>
</protein>
<dbReference type="InterPro" id="IPR041698">
    <property type="entry name" value="Methyltransf_25"/>
</dbReference>
<dbReference type="RefSeq" id="WP_244458086.1">
    <property type="nucleotide sequence ID" value="NZ_AP025637.1"/>
</dbReference>
<sequence>MNRLLEDLSSNFRRTDTDSARHLWSCDDRTFLAAARPDPDWPRQYFGPAYAALADRFAGNPAARTQRDIDTIRTVIAEHLPARPRILDIPCGTGRHANALAAQGLEVTGLDLQPDYLRTARTEGSASYAAADMRALPVATASIDLVLNMWNSLGYFLNPADEAATLAEFRRVLRPGGMVLVQQDLDAPAALEGRWLQHMKAPLDDGAWLLVRQVPDASLGGLACLSWVVLPGQDPFQGPAFFLRLRDDAAWARDAQAAGFATVAIARTPPGVAPHETVVLLKA</sequence>
<feature type="domain" description="Methyltransferase" evidence="1">
    <location>
        <begin position="86"/>
        <end position="177"/>
    </location>
</feature>
<evidence type="ECO:0000313" key="2">
    <source>
        <dbReference type="EMBL" id="BDG70773.1"/>
    </source>
</evidence>
<dbReference type="Pfam" id="PF13649">
    <property type="entry name" value="Methyltransf_25"/>
    <property type="match status" value="1"/>
</dbReference>
<dbReference type="Proteomes" id="UP000831327">
    <property type="component" value="Chromosome"/>
</dbReference>
<dbReference type="SUPFAM" id="SSF53335">
    <property type="entry name" value="S-adenosyl-L-methionine-dependent methyltransferases"/>
    <property type="match status" value="1"/>
</dbReference>
<proteinExistence type="predicted"/>
<accession>A0ABN6NZC0</accession>
<dbReference type="PANTHER" id="PTHR42912">
    <property type="entry name" value="METHYLTRANSFERASE"/>
    <property type="match status" value="1"/>
</dbReference>
<evidence type="ECO:0000259" key="1">
    <source>
        <dbReference type="Pfam" id="PF13649"/>
    </source>
</evidence>
<organism evidence="2 3">
    <name type="scientific">Roseomonas fluvialis</name>
    <dbReference type="NCBI Taxonomy" id="1750527"/>
    <lineage>
        <taxon>Bacteria</taxon>
        <taxon>Pseudomonadati</taxon>
        <taxon>Pseudomonadota</taxon>
        <taxon>Alphaproteobacteria</taxon>
        <taxon>Acetobacterales</taxon>
        <taxon>Roseomonadaceae</taxon>
        <taxon>Roseomonas</taxon>
    </lineage>
</organism>
<dbReference type="InterPro" id="IPR029063">
    <property type="entry name" value="SAM-dependent_MTases_sf"/>
</dbReference>
<dbReference type="Gene3D" id="3.40.50.150">
    <property type="entry name" value="Vaccinia Virus protein VP39"/>
    <property type="match status" value="1"/>
</dbReference>